<evidence type="ECO:0000256" key="1">
    <source>
        <dbReference type="ARBA" id="ARBA00022737"/>
    </source>
</evidence>
<dbReference type="PANTHER" id="PTHR47186:SF61">
    <property type="entry name" value="LEUCINE-RICH REPEAT-CONTAINING PROTEIN 57-RELATED"/>
    <property type="match status" value="1"/>
</dbReference>
<accession>A0A6N2B0G0</accession>
<dbReference type="SUPFAM" id="SSF52058">
    <property type="entry name" value="L domain-like"/>
    <property type="match status" value="1"/>
</dbReference>
<dbReference type="InterPro" id="IPR055414">
    <property type="entry name" value="LRR_R13L4/SHOC2-like"/>
</dbReference>
<proteinExistence type="predicted"/>
<name>A0A6N2B0G0_SOLCI</name>
<evidence type="ECO:0000259" key="2">
    <source>
        <dbReference type="Pfam" id="PF23598"/>
    </source>
</evidence>
<feature type="non-terminal residue" evidence="3">
    <location>
        <position position="1"/>
    </location>
</feature>
<organism evidence="3">
    <name type="scientific">Solanum chilense</name>
    <name type="common">Tomato</name>
    <name type="synonym">Lycopersicon chilense</name>
    <dbReference type="NCBI Taxonomy" id="4083"/>
    <lineage>
        <taxon>Eukaryota</taxon>
        <taxon>Viridiplantae</taxon>
        <taxon>Streptophyta</taxon>
        <taxon>Embryophyta</taxon>
        <taxon>Tracheophyta</taxon>
        <taxon>Spermatophyta</taxon>
        <taxon>Magnoliopsida</taxon>
        <taxon>eudicotyledons</taxon>
        <taxon>Gunneridae</taxon>
        <taxon>Pentapetalae</taxon>
        <taxon>asterids</taxon>
        <taxon>lamiids</taxon>
        <taxon>Solanales</taxon>
        <taxon>Solanaceae</taxon>
        <taxon>Solanoideae</taxon>
        <taxon>Solaneae</taxon>
        <taxon>Solanum</taxon>
        <taxon>Solanum subgen. Lycopersicon</taxon>
    </lineage>
</organism>
<gene>
    <name evidence="3" type="ORF">EJD97_019197</name>
</gene>
<dbReference type="InterPro" id="IPR032675">
    <property type="entry name" value="LRR_dom_sf"/>
</dbReference>
<reference evidence="3" key="1">
    <citation type="submission" date="2019-05" db="EMBL/GenBank/DDBJ databases">
        <title>The de novo reference genome and transcriptome assemblies of the wild tomato species Solanum chilense.</title>
        <authorList>
            <person name="Stam R."/>
            <person name="Nosenko T."/>
            <person name="Hoerger A.C."/>
            <person name="Stephan W."/>
            <person name="Seidel M.A."/>
            <person name="Kuhn J.M.M."/>
            <person name="Haberer G."/>
            <person name="Tellier A."/>
        </authorList>
    </citation>
    <scope>NUCLEOTIDE SEQUENCE</scope>
    <source>
        <tissue evidence="3">Mature leaves</tissue>
    </source>
</reference>
<keyword evidence="1" id="KW-0677">Repeat</keyword>
<protein>
    <recommendedName>
        <fullName evidence="2">Disease resistance R13L4/SHOC-2-like LRR domain-containing protein</fullName>
    </recommendedName>
</protein>
<feature type="non-terminal residue" evidence="3">
    <location>
        <position position="156"/>
    </location>
</feature>
<dbReference type="Gene3D" id="3.80.10.10">
    <property type="entry name" value="Ribonuclease Inhibitor"/>
    <property type="match status" value="1"/>
</dbReference>
<sequence length="156" mass="17614">INLRTLMLYRSKKLEKLPENMGDLQELYTLDLSETAIYQPPPSITKLGKLETLCLSGFPEDLGSFNSLKRLYLSGSNISCLPRNNKLSQVYFLNIQFCQNLNELPGELPKNLRELLADYHLALKCIRDLVMNCLRLSKLGISDCGAVSSEQVNAFL</sequence>
<dbReference type="EMBL" id="RXGB01005387">
    <property type="protein sequence ID" value="TMW87976.1"/>
    <property type="molecule type" value="Genomic_DNA"/>
</dbReference>
<dbReference type="Pfam" id="PF23598">
    <property type="entry name" value="LRR_14"/>
    <property type="match status" value="1"/>
</dbReference>
<dbReference type="PANTHER" id="PTHR47186">
    <property type="entry name" value="LEUCINE-RICH REPEAT-CONTAINING PROTEIN 57"/>
    <property type="match status" value="1"/>
</dbReference>
<feature type="domain" description="Disease resistance R13L4/SHOC-2-like LRR" evidence="2">
    <location>
        <begin position="2"/>
        <end position="117"/>
    </location>
</feature>
<comment type="caution">
    <text evidence="3">The sequence shown here is derived from an EMBL/GenBank/DDBJ whole genome shotgun (WGS) entry which is preliminary data.</text>
</comment>
<evidence type="ECO:0000313" key="3">
    <source>
        <dbReference type="EMBL" id="TMW87976.1"/>
    </source>
</evidence>
<dbReference type="AlphaFoldDB" id="A0A6N2B0G0"/>